<dbReference type="GO" id="GO:0006508">
    <property type="term" value="P:proteolysis"/>
    <property type="evidence" value="ECO:0007669"/>
    <property type="project" value="UniProtKB-KW"/>
</dbReference>
<dbReference type="Gene3D" id="3.90.230.10">
    <property type="entry name" value="Creatinase/methionine aminopeptidase superfamily"/>
    <property type="match status" value="1"/>
</dbReference>
<dbReference type="PANTHER" id="PTHR43330">
    <property type="entry name" value="METHIONINE AMINOPEPTIDASE"/>
    <property type="match status" value="1"/>
</dbReference>
<feature type="domain" description="Peptidase M24" evidence="8">
    <location>
        <begin position="11"/>
        <end position="244"/>
    </location>
</feature>
<protein>
    <recommendedName>
        <fullName evidence="6 7">Methionine aminopeptidase</fullName>
        <shortName evidence="6">MAP</shortName>
        <shortName evidence="6">MetAP</shortName>
        <ecNumber evidence="6 7">3.4.11.18</ecNumber>
    </recommendedName>
    <alternativeName>
        <fullName evidence="6">Peptidase M</fullName>
    </alternativeName>
</protein>
<dbReference type="SUPFAM" id="SSF55920">
    <property type="entry name" value="Creatinase/aminopeptidase"/>
    <property type="match status" value="1"/>
</dbReference>
<dbReference type="InterPro" id="IPR002467">
    <property type="entry name" value="Pept_M24A_MAP1"/>
</dbReference>
<organism evidence="9 10">
    <name type="scientific">Candidatus Harrisonbacteria bacterium CG10_big_fil_rev_8_21_14_0_10_45_28</name>
    <dbReference type="NCBI Taxonomy" id="1974586"/>
    <lineage>
        <taxon>Bacteria</taxon>
        <taxon>Candidatus Harrisoniibacteriota</taxon>
    </lineage>
</organism>
<evidence type="ECO:0000256" key="6">
    <source>
        <dbReference type="HAMAP-Rule" id="MF_01974"/>
    </source>
</evidence>
<dbReference type="EC" id="3.4.11.18" evidence="6 7"/>
<keyword evidence="3 6" id="KW-0645">Protease</keyword>
<evidence type="ECO:0000313" key="10">
    <source>
        <dbReference type="Proteomes" id="UP000230903"/>
    </source>
</evidence>
<evidence type="ECO:0000256" key="1">
    <source>
        <dbReference type="ARBA" id="ARBA00002521"/>
    </source>
</evidence>
<evidence type="ECO:0000256" key="5">
    <source>
        <dbReference type="ARBA" id="ARBA00022801"/>
    </source>
</evidence>
<dbReference type="InterPro" id="IPR036005">
    <property type="entry name" value="Creatinase/aminopeptidase-like"/>
</dbReference>
<comment type="cofactor">
    <cofactor evidence="6">
        <name>Co(2+)</name>
        <dbReference type="ChEBI" id="CHEBI:48828"/>
    </cofactor>
    <cofactor evidence="6">
        <name>Zn(2+)</name>
        <dbReference type="ChEBI" id="CHEBI:29105"/>
    </cofactor>
    <cofactor evidence="6">
        <name>Mn(2+)</name>
        <dbReference type="ChEBI" id="CHEBI:29035"/>
    </cofactor>
    <cofactor evidence="6">
        <name>Fe(2+)</name>
        <dbReference type="ChEBI" id="CHEBI:29033"/>
    </cofactor>
    <text evidence="6">Binds 2 divalent metal cations per subunit. Has a high-affinity and a low affinity metal-binding site. The true nature of the physiological cofactor is under debate. The enzyme is active with cobalt, zinc, manganese or divalent iron ions. Most likely, methionine aminopeptidases function as mononuclear Fe(2+)-metalloproteases under physiological conditions, and the catalytically relevant metal-binding site has been assigned to the histidine-containing high-affinity site.</text>
</comment>
<dbReference type="InterPro" id="IPR000994">
    <property type="entry name" value="Pept_M24"/>
</dbReference>
<feature type="binding site" evidence="6">
    <location>
        <position position="208"/>
    </location>
    <ligand>
        <name>a divalent metal cation</name>
        <dbReference type="ChEBI" id="CHEBI:60240"/>
        <label>2</label>
        <note>catalytic</note>
    </ligand>
</feature>
<dbReference type="PRINTS" id="PR00599">
    <property type="entry name" value="MAPEPTIDASE"/>
</dbReference>
<evidence type="ECO:0000256" key="3">
    <source>
        <dbReference type="ARBA" id="ARBA00022670"/>
    </source>
</evidence>
<sequence>MALIKTIAELEKIRMTGAIQRQVMAELKRNIAVGVKPIELDELAEKLIREAGATPAFKNYQPSGARKPFPSTICASLNNVVVHDIPNDQPLKNGDLFKIDLGVRYQEYNTDSAITVILGAPKDRRAYELVEVTRQALELAIVAAQPNAHLGDIGHAIESHARAHKMSVVAGLSGHGIGQSIHEEPSVFNVGSPGQGLELRPGMVLAIEPMITLGAPQLIQTPTEAFATQDGSLTAHFEHTIIITVNGPETVT</sequence>
<evidence type="ECO:0000256" key="7">
    <source>
        <dbReference type="RuleBase" id="RU003653"/>
    </source>
</evidence>
<comment type="caution">
    <text evidence="9">The sequence shown here is derived from an EMBL/GenBank/DDBJ whole genome shotgun (WGS) entry which is preliminary data.</text>
</comment>
<feature type="binding site" evidence="6">
    <location>
        <position position="111"/>
    </location>
    <ligand>
        <name>a divalent metal cation</name>
        <dbReference type="ChEBI" id="CHEBI:60240"/>
        <label>2</label>
        <note>catalytic</note>
    </ligand>
</feature>
<dbReference type="Proteomes" id="UP000230903">
    <property type="component" value="Unassembled WGS sequence"/>
</dbReference>
<feature type="binding site" evidence="6">
    <location>
        <position position="182"/>
    </location>
    <ligand>
        <name>substrate</name>
    </ligand>
</feature>
<dbReference type="GO" id="GO:0046872">
    <property type="term" value="F:metal ion binding"/>
    <property type="evidence" value="ECO:0007669"/>
    <property type="project" value="UniProtKB-UniRule"/>
</dbReference>
<dbReference type="GO" id="GO:0070006">
    <property type="term" value="F:metalloaminopeptidase activity"/>
    <property type="evidence" value="ECO:0007669"/>
    <property type="project" value="UniProtKB-UniRule"/>
</dbReference>
<comment type="function">
    <text evidence="1 6">Removes the N-terminal methionine from nascent proteins. The N-terminal methionine is often cleaved when the second residue in the primary sequence is small and uncharged (Met-Ala-, Cys, Gly, Pro, Ser, Thr, or Val). Requires deformylation of the N(alpha)-formylated initiator methionine before it can be hydrolyzed.</text>
</comment>
<dbReference type="HAMAP" id="MF_01974">
    <property type="entry name" value="MetAP_1"/>
    <property type="match status" value="1"/>
</dbReference>
<feature type="binding site" evidence="6">
    <location>
        <position position="83"/>
    </location>
    <ligand>
        <name>substrate</name>
    </ligand>
</feature>
<reference evidence="10" key="1">
    <citation type="submission" date="2017-09" db="EMBL/GenBank/DDBJ databases">
        <title>Depth-based differentiation of microbial function through sediment-hosted aquifers and enrichment of novel symbionts in the deep terrestrial subsurface.</title>
        <authorList>
            <person name="Probst A.J."/>
            <person name="Ladd B."/>
            <person name="Jarett J.K."/>
            <person name="Geller-Mcgrath D.E."/>
            <person name="Sieber C.M.K."/>
            <person name="Emerson J.B."/>
            <person name="Anantharaman K."/>
            <person name="Thomas B.C."/>
            <person name="Malmstrom R."/>
            <person name="Stieglmeier M."/>
            <person name="Klingl A."/>
            <person name="Woyke T."/>
            <person name="Ryan C.M."/>
            <person name="Banfield J.F."/>
        </authorList>
    </citation>
    <scope>NUCLEOTIDE SEQUENCE [LARGE SCALE GENOMIC DNA]</scope>
</reference>
<evidence type="ECO:0000256" key="4">
    <source>
        <dbReference type="ARBA" id="ARBA00022723"/>
    </source>
</evidence>
<dbReference type="GO" id="GO:0004239">
    <property type="term" value="F:initiator methionyl aminopeptidase activity"/>
    <property type="evidence" value="ECO:0007669"/>
    <property type="project" value="UniProtKB-UniRule"/>
</dbReference>
<evidence type="ECO:0000256" key="2">
    <source>
        <dbReference type="ARBA" id="ARBA00022438"/>
    </source>
</evidence>
<dbReference type="EMBL" id="PFBC01000027">
    <property type="protein sequence ID" value="PIR87981.1"/>
    <property type="molecule type" value="Genomic_DNA"/>
</dbReference>
<accession>A0A2H0UNM9</accession>
<feature type="binding site" evidence="6">
    <location>
        <position position="111"/>
    </location>
    <ligand>
        <name>a divalent metal cation</name>
        <dbReference type="ChEBI" id="CHEBI:60240"/>
        <label>1</label>
    </ligand>
</feature>
<feature type="binding site" evidence="6">
    <location>
        <position position="238"/>
    </location>
    <ligand>
        <name>a divalent metal cation</name>
        <dbReference type="ChEBI" id="CHEBI:60240"/>
        <label>1</label>
    </ligand>
</feature>
<keyword evidence="2 6" id="KW-0031">Aminopeptidase</keyword>
<dbReference type="CDD" id="cd01086">
    <property type="entry name" value="MetAP1"/>
    <property type="match status" value="1"/>
</dbReference>
<dbReference type="InterPro" id="IPR001714">
    <property type="entry name" value="Pept_M24_MAP"/>
</dbReference>
<keyword evidence="5 6" id="KW-0378">Hydrolase</keyword>
<comment type="subunit">
    <text evidence="6">Monomer.</text>
</comment>
<dbReference type="PANTHER" id="PTHR43330:SF27">
    <property type="entry name" value="METHIONINE AMINOPEPTIDASE"/>
    <property type="match status" value="1"/>
</dbReference>
<dbReference type="AlphaFoldDB" id="A0A2H0UNM9"/>
<proteinExistence type="inferred from homology"/>
<feature type="binding site" evidence="6">
    <location>
        <position position="100"/>
    </location>
    <ligand>
        <name>a divalent metal cation</name>
        <dbReference type="ChEBI" id="CHEBI:60240"/>
        <label>1</label>
    </ligand>
</feature>
<keyword evidence="4 6" id="KW-0479">Metal-binding</keyword>
<dbReference type="GO" id="GO:0005829">
    <property type="term" value="C:cytosol"/>
    <property type="evidence" value="ECO:0007669"/>
    <property type="project" value="TreeGrafter"/>
</dbReference>
<evidence type="ECO:0000259" key="8">
    <source>
        <dbReference type="Pfam" id="PF00557"/>
    </source>
</evidence>
<comment type="similarity">
    <text evidence="6">Belongs to the peptidase M24A family. Methionine aminopeptidase type 1 subfamily.</text>
</comment>
<feature type="binding site" evidence="6">
    <location>
        <position position="175"/>
    </location>
    <ligand>
        <name>a divalent metal cation</name>
        <dbReference type="ChEBI" id="CHEBI:60240"/>
        <label>2</label>
        <note>catalytic</note>
    </ligand>
</feature>
<dbReference type="Pfam" id="PF00557">
    <property type="entry name" value="Peptidase_M24"/>
    <property type="match status" value="1"/>
</dbReference>
<evidence type="ECO:0000313" key="9">
    <source>
        <dbReference type="EMBL" id="PIR87981.1"/>
    </source>
</evidence>
<name>A0A2H0UNM9_9BACT</name>
<comment type="catalytic activity">
    <reaction evidence="6 7">
        <text>Release of N-terminal amino acids, preferentially methionine, from peptides and arylamides.</text>
        <dbReference type="EC" id="3.4.11.18"/>
    </reaction>
</comment>
<feature type="binding site" evidence="6">
    <location>
        <position position="238"/>
    </location>
    <ligand>
        <name>a divalent metal cation</name>
        <dbReference type="ChEBI" id="CHEBI:60240"/>
        <label>2</label>
        <note>catalytic</note>
    </ligand>
</feature>
<gene>
    <name evidence="6 9" type="primary">map</name>
    <name evidence="9" type="ORF">COU10_01580</name>
</gene>
<dbReference type="NCBIfam" id="TIGR00500">
    <property type="entry name" value="met_pdase_I"/>
    <property type="match status" value="1"/>
</dbReference>